<dbReference type="Proteomes" id="UP000050794">
    <property type="component" value="Unassembled WGS sequence"/>
</dbReference>
<dbReference type="Pfam" id="PF24630">
    <property type="entry name" value="PIN_TASOR"/>
    <property type="match status" value="1"/>
</dbReference>
<feature type="compositionally biased region" description="Basic and acidic residues" evidence="1">
    <location>
        <begin position="18"/>
        <end position="28"/>
    </location>
</feature>
<evidence type="ECO:0000313" key="5">
    <source>
        <dbReference type="WBParaSite" id="TCNE_0001456501-mRNA-1"/>
    </source>
</evidence>
<feature type="region of interest" description="Disordered" evidence="1">
    <location>
        <begin position="1"/>
        <end position="127"/>
    </location>
</feature>
<evidence type="ECO:0000259" key="2">
    <source>
        <dbReference type="Pfam" id="PF24630"/>
    </source>
</evidence>
<name>A0A183V1E5_TOXCA</name>
<sequence length="801" mass="86682">MREVSTALETAKATTRVEVYRSSRDPRQRPRTGATALPLPRVGILPVQNVPRNSTSKLNDLANAHSLPRDIEKRKESNEEANREDQRCYSPSQAISDEAVSSGPSPPSVIASPDQSPSNFDMVEKRTQSSMSAVVTLDNDGDVLSIKNESPASPPPDKNVYIAPTPKIISECDTRPSCEQQPLHITSHTYQKSRADFINELMGRFQAPEISLFANMRGSAINNFQLSNAGLQKLNEMGVRWGASAPASKPIGPTSDSSEATSSPFTKNERSADGMTAVAQRKISKGGNDKSCNMSRFASVKEKSCETRQPAADKAYERQTDRPSRWETDRSSTCAPTDIDYRTILPQLASASTKTSPHGNAESIIARSMTAGISISAGDRDDRTILTTVAGVSAHVAQPIPSDLKPPRLLEAVPPPVSPNLSSNQSIRGLDIVGQAPHAVMENLREIDRGPGGHSSGSVPLTIIQGSDETARGLSGHIFTSLPPRISPKLKVNEATRGFGGNLLRPVPPPAISNEMDGGPGGHPIISGPVKGIPTCKPIPLNSIRPRQPGLLGERPKPPCFLTSVCISAGGARAPLAVPPPRLDTTRPPPANSIQRSPFENMVPGGYGFFNRPTLPTTPHCASSSSYSSTLDSVVAVDFPNGLRQKGFIVPDGKLFVQALMHPGELRSLLERFFVWRQKWNVVWRFKVHSHVLIGLSGNRDTSDPISNTSKRYSQYNHILNEFIPRGCIELLKSHECDDAVNAALACDYLECVARIARDNGTDTKIIFLSGVNPNAEMSQKFEKVGVEVCNFQQLMEKCGL</sequence>
<dbReference type="EMBL" id="UYWY01022323">
    <property type="protein sequence ID" value="VDM45886.1"/>
    <property type="molecule type" value="Genomic_DNA"/>
</dbReference>
<evidence type="ECO:0000313" key="4">
    <source>
        <dbReference type="Proteomes" id="UP000050794"/>
    </source>
</evidence>
<accession>A0A183V1E5</accession>
<feature type="domain" description="TASOR PIN" evidence="2">
    <location>
        <begin position="647"/>
        <end position="798"/>
    </location>
</feature>
<evidence type="ECO:0000256" key="1">
    <source>
        <dbReference type="SAM" id="MobiDB-lite"/>
    </source>
</evidence>
<dbReference type="AlphaFoldDB" id="A0A183V1E5"/>
<feature type="region of interest" description="Disordered" evidence="1">
    <location>
        <begin position="244"/>
        <end position="334"/>
    </location>
</feature>
<protein>
    <submittedName>
        <fullName evidence="5">HSF_DOMAIN domain-containing protein</fullName>
    </submittedName>
</protein>
<keyword evidence="4" id="KW-1185">Reference proteome</keyword>
<dbReference type="WBParaSite" id="TCNE_0001456501-mRNA-1">
    <property type="protein sequence ID" value="TCNE_0001456501-mRNA-1"/>
    <property type="gene ID" value="TCNE_0001456501"/>
</dbReference>
<organism evidence="4 5">
    <name type="scientific">Toxocara canis</name>
    <name type="common">Canine roundworm</name>
    <dbReference type="NCBI Taxonomy" id="6265"/>
    <lineage>
        <taxon>Eukaryota</taxon>
        <taxon>Metazoa</taxon>
        <taxon>Ecdysozoa</taxon>
        <taxon>Nematoda</taxon>
        <taxon>Chromadorea</taxon>
        <taxon>Rhabditida</taxon>
        <taxon>Spirurina</taxon>
        <taxon>Ascaridomorpha</taxon>
        <taxon>Ascaridoidea</taxon>
        <taxon>Toxocaridae</taxon>
        <taxon>Toxocara</taxon>
    </lineage>
</organism>
<feature type="region of interest" description="Disordered" evidence="1">
    <location>
        <begin position="577"/>
        <end position="597"/>
    </location>
</feature>
<feature type="compositionally biased region" description="Pro residues" evidence="1">
    <location>
        <begin position="577"/>
        <end position="591"/>
    </location>
</feature>
<dbReference type="InterPro" id="IPR056242">
    <property type="entry name" value="PIN_TASOR"/>
</dbReference>
<reference evidence="5" key="1">
    <citation type="submission" date="2016-06" db="UniProtKB">
        <authorList>
            <consortium name="WormBaseParasite"/>
        </authorList>
    </citation>
    <scope>IDENTIFICATION</scope>
</reference>
<reference evidence="3 4" key="2">
    <citation type="submission" date="2018-11" db="EMBL/GenBank/DDBJ databases">
        <authorList>
            <consortium name="Pathogen Informatics"/>
        </authorList>
    </citation>
    <scope>NUCLEOTIDE SEQUENCE [LARGE SCALE GENOMIC DNA]</scope>
</reference>
<feature type="compositionally biased region" description="Basic and acidic residues" evidence="1">
    <location>
        <begin position="314"/>
        <end position="330"/>
    </location>
</feature>
<feature type="compositionally biased region" description="Basic and acidic residues" evidence="1">
    <location>
        <begin position="67"/>
        <end position="87"/>
    </location>
</feature>
<proteinExistence type="predicted"/>
<feature type="compositionally biased region" description="Polar residues" evidence="1">
    <location>
        <begin position="254"/>
        <end position="266"/>
    </location>
</feature>
<evidence type="ECO:0000313" key="3">
    <source>
        <dbReference type="EMBL" id="VDM45886.1"/>
    </source>
</evidence>
<gene>
    <name evidence="3" type="ORF">TCNE_LOCUS14565</name>
</gene>